<evidence type="ECO:0000259" key="3">
    <source>
        <dbReference type="PROSITE" id="PS50923"/>
    </source>
</evidence>
<evidence type="ECO:0000313" key="5">
    <source>
        <dbReference type="Proteomes" id="UP000230750"/>
    </source>
</evidence>
<dbReference type="EMBL" id="MRZV01000436">
    <property type="protein sequence ID" value="PIK50024.1"/>
    <property type="molecule type" value="Genomic_DNA"/>
</dbReference>
<keyword evidence="2" id="KW-0768">Sushi</keyword>
<dbReference type="Gene3D" id="2.10.70.10">
    <property type="entry name" value="Complement Module, domain 1"/>
    <property type="match status" value="2"/>
</dbReference>
<gene>
    <name evidence="4" type="ORF">BSL78_13090</name>
</gene>
<name>A0A2G8KPT2_STIJA</name>
<keyword evidence="1" id="KW-1015">Disulfide bond</keyword>
<dbReference type="Proteomes" id="UP000230750">
    <property type="component" value="Unassembled WGS sequence"/>
</dbReference>
<comment type="caution">
    <text evidence="2">Lacks conserved residue(s) required for the propagation of feature annotation.</text>
</comment>
<sequence length="208" mass="22368">MFHSISTGIPGTYPSCPSTTLSYEVGSTCHLSCNYGYFAANTEEVVCNVLLPITSFYSTGIWSPSDGVACEAIHCALTTLPSVLNGYFDERQCTNSIGDSCNMTCYDGHYPVTHTETHCQLIAGETFGLWLNEIPDYSCQVVGCALDDLPTIQNGFINMETCTGIMVGDTCSVECNEGYHSSSTQCQYVGTDVGTWSNVTCSGSLPHC</sequence>
<dbReference type="CDD" id="cd00033">
    <property type="entry name" value="CCP"/>
    <property type="match status" value="1"/>
</dbReference>
<dbReference type="Pfam" id="PF00084">
    <property type="entry name" value="Sushi"/>
    <property type="match status" value="1"/>
</dbReference>
<dbReference type="InterPro" id="IPR035976">
    <property type="entry name" value="Sushi/SCR/CCP_sf"/>
</dbReference>
<comment type="caution">
    <text evidence="4">The sequence shown here is derived from an EMBL/GenBank/DDBJ whole genome shotgun (WGS) entry which is preliminary data.</text>
</comment>
<proteinExistence type="predicted"/>
<feature type="domain" description="Sushi" evidence="3">
    <location>
        <begin position="142"/>
        <end position="208"/>
    </location>
</feature>
<dbReference type="OrthoDB" id="6515930at2759"/>
<dbReference type="Gene3D" id="2.20.28.230">
    <property type="match status" value="1"/>
</dbReference>
<dbReference type="GO" id="GO:0030246">
    <property type="term" value="F:carbohydrate binding"/>
    <property type="evidence" value="ECO:0007669"/>
    <property type="project" value="UniProtKB-KW"/>
</dbReference>
<protein>
    <submittedName>
        <fullName evidence="4">Putative E-selectin-like</fullName>
    </submittedName>
</protein>
<evidence type="ECO:0000256" key="1">
    <source>
        <dbReference type="ARBA" id="ARBA00023157"/>
    </source>
</evidence>
<dbReference type="SUPFAM" id="SSF57535">
    <property type="entry name" value="Complement control module/SCR domain"/>
    <property type="match status" value="3"/>
</dbReference>
<evidence type="ECO:0000256" key="2">
    <source>
        <dbReference type="PROSITE-ProRule" id="PRU00302"/>
    </source>
</evidence>
<reference evidence="4 5" key="1">
    <citation type="journal article" date="2017" name="PLoS Biol.">
        <title>The sea cucumber genome provides insights into morphological evolution and visceral regeneration.</title>
        <authorList>
            <person name="Zhang X."/>
            <person name="Sun L."/>
            <person name="Yuan J."/>
            <person name="Sun Y."/>
            <person name="Gao Y."/>
            <person name="Zhang L."/>
            <person name="Li S."/>
            <person name="Dai H."/>
            <person name="Hamel J.F."/>
            <person name="Liu C."/>
            <person name="Yu Y."/>
            <person name="Liu S."/>
            <person name="Lin W."/>
            <person name="Guo K."/>
            <person name="Jin S."/>
            <person name="Xu P."/>
            <person name="Storey K.B."/>
            <person name="Huan P."/>
            <person name="Zhang T."/>
            <person name="Zhou Y."/>
            <person name="Zhang J."/>
            <person name="Lin C."/>
            <person name="Li X."/>
            <person name="Xing L."/>
            <person name="Huo D."/>
            <person name="Sun M."/>
            <person name="Wang L."/>
            <person name="Mercier A."/>
            <person name="Li F."/>
            <person name="Yang H."/>
            <person name="Xiang J."/>
        </authorList>
    </citation>
    <scope>NUCLEOTIDE SEQUENCE [LARGE SCALE GENOMIC DNA]</scope>
    <source>
        <strain evidence="4">Shaxun</strain>
        <tissue evidence="4">Muscle</tissue>
    </source>
</reference>
<dbReference type="PROSITE" id="PS50923">
    <property type="entry name" value="SUSHI"/>
    <property type="match status" value="1"/>
</dbReference>
<accession>A0A2G8KPT2</accession>
<keyword evidence="4" id="KW-0430">Lectin</keyword>
<dbReference type="InterPro" id="IPR000436">
    <property type="entry name" value="Sushi_SCR_CCP_dom"/>
</dbReference>
<dbReference type="AlphaFoldDB" id="A0A2G8KPT2"/>
<keyword evidence="5" id="KW-1185">Reference proteome</keyword>
<dbReference type="SMART" id="SM00032">
    <property type="entry name" value="CCP"/>
    <property type="match status" value="3"/>
</dbReference>
<evidence type="ECO:0000313" key="4">
    <source>
        <dbReference type="EMBL" id="PIK50024.1"/>
    </source>
</evidence>
<organism evidence="4 5">
    <name type="scientific">Stichopus japonicus</name>
    <name type="common">Sea cucumber</name>
    <dbReference type="NCBI Taxonomy" id="307972"/>
    <lineage>
        <taxon>Eukaryota</taxon>
        <taxon>Metazoa</taxon>
        <taxon>Echinodermata</taxon>
        <taxon>Eleutherozoa</taxon>
        <taxon>Echinozoa</taxon>
        <taxon>Holothuroidea</taxon>
        <taxon>Aspidochirotacea</taxon>
        <taxon>Aspidochirotida</taxon>
        <taxon>Stichopodidae</taxon>
        <taxon>Apostichopus</taxon>
    </lineage>
</organism>